<comment type="subcellular location">
    <subcellularLocation>
        <location evidence="1">Cytoplasm</location>
    </subcellularLocation>
</comment>
<dbReference type="InterPro" id="IPR006077">
    <property type="entry name" value="Vinculin/catenin"/>
</dbReference>
<dbReference type="PANTHER" id="PTHR46180">
    <property type="entry name" value="VINCULIN"/>
    <property type="match status" value="1"/>
</dbReference>
<feature type="chain" id="PRO_5020799117" evidence="5">
    <location>
        <begin position="20"/>
        <end position="908"/>
    </location>
</feature>
<gene>
    <name evidence="6" type="ORF">BDK51DRAFT_38445</name>
</gene>
<dbReference type="InterPro" id="IPR017997">
    <property type="entry name" value="Vinculin"/>
</dbReference>
<proteinExistence type="inferred from homology"/>
<protein>
    <submittedName>
        <fullName evidence="6">Vinculin family-domain-containing protein</fullName>
    </submittedName>
</protein>
<sequence>MHTTTSKAVLSPLADAVTALIVIVSDAEATGGAIPNLTALGAEVDRQIANLVAIGKKIEGQPSADEQLKKEMPKACADGGFDTCNFGEPVAIASRTALVFCARKVAVLLTDMLHWSRAVSAASKLLLTSTTTLAADPHSAEGRGQLLQSVKGILASTTEVLTVFDDAEVRKILAACALLRKRIGVTLEGVAIQGGTQAHVQSIAATSQAVVALGQITTKRVGELLFPVLQARLRAAIRVLTKESPLLVSACKCAIMNPSAEGPKVGRDGSCQRLVEATKEIEIVVLYKTEEEGFAFTGGSGIGKIRKLLSEEYKASIIAATRGSPQGLNAALQQYAKGNAALLAHAKAALKEISDPVQRAQIEKVLASLAIASKAAHEAAYEAQAHPNDPRKQQALVEALDAAAVLQKTLATLLNRGLVSDLGTLLSTLSNHTEPQTTLGKLHTAAISGDSAGLPAAIAVFEADGERLGRLASAAMDVAPAHLAQDVRMARDRLAQLVPAVRIAAKMVAEKPGDQSGQEFYKGVVSAWEEGIKDMESVLLGQEGVFAGDELLIGTKNAFDYHAKTLADAAAKGDIPETHKSAASLLAASQQFLAFAKKEAENTEDAAYRRELEVQIREVETVLPRLLTSARILLSNSDSSSVSHAASDLNSIIGEMARKMGTLGDAIRGYKGTSHDVLEYVASVVQPPPPKIEKKEVEKTVTPVVAAKKEKELADKMADLVIVEQAAPVPLTEAEAKANPIKAAGQELAVEAATWVATSNPIVQEANTLSATLLALSANHAELTANPSPATKKAFITTAQSITTTSTALAERARILASACTDRRLRAQLLATVERIISLAQQMKIVAAVKASAPKDRDRDSQLIACAGNIMEAVKACLRECESASLRVRVGEGGGLRFQRAVYRGKQV</sequence>
<evidence type="ECO:0000256" key="3">
    <source>
        <dbReference type="ARBA" id="ARBA00022490"/>
    </source>
</evidence>
<dbReference type="EMBL" id="KZ994810">
    <property type="protein sequence ID" value="RKO92004.1"/>
    <property type="molecule type" value="Genomic_DNA"/>
</dbReference>
<dbReference type="SUPFAM" id="SSF47220">
    <property type="entry name" value="alpha-catenin/vinculin-like"/>
    <property type="match status" value="3"/>
</dbReference>
<evidence type="ECO:0000256" key="5">
    <source>
        <dbReference type="SAM" id="SignalP"/>
    </source>
</evidence>
<evidence type="ECO:0000313" key="6">
    <source>
        <dbReference type="EMBL" id="RKO92004.1"/>
    </source>
</evidence>
<dbReference type="AlphaFoldDB" id="A0A4P9WH07"/>
<dbReference type="GO" id="GO:0051015">
    <property type="term" value="F:actin filament binding"/>
    <property type="evidence" value="ECO:0007669"/>
    <property type="project" value="InterPro"/>
</dbReference>
<dbReference type="Pfam" id="PF01044">
    <property type="entry name" value="Vinculin"/>
    <property type="match status" value="1"/>
</dbReference>
<evidence type="ECO:0000256" key="2">
    <source>
        <dbReference type="ARBA" id="ARBA00008376"/>
    </source>
</evidence>
<dbReference type="Proteomes" id="UP000269721">
    <property type="component" value="Unassembled WGS sequence"/>
</dbReference>
<keyword evidence="3" id="KW-0963">Cytoplasm</keyword>
<dbReference type="OrthoDB" id="29742at2759"/>
<comment type="similarity">
    <text evidence="2">Belongs to the vinculin/alpha-catenin family.</text>
</comment>
<name>A0A4P9WH07_9FUNG</name>
<dbReference type="Gene3D" id="1.20.120.230">
    <property type="entry name" value="Alpha-catenin/vinculin-like"/>
    <property type="match status" value="5"/>
</dbReference>
<dbReference type="InterPro" id="IPR036723">
    <property type="entry name" value="Alpha-catenin/vinculin-like_sf"/>
</dbReference>
<feature type="signal peptide" evidence="5">
    <location>
        <begin position="1"/>
        <end position="19"/>
    </location>
</feature>
<reference evidence="7" key="1">
    <citation type="journal article" date="2018" name="Nat. Microbiol.">
        <title>Leveraging single-cell genomics to expand the fungal tree of life.</title>
        <authorList>
            <person name="Ahrendt S.R."/>
            <person name="Quandt C.A."/>
            <person name="Ciobanu D."/>
            <person name="Clum A."/>
            <person name="Salamov A."/>
            <person name="Andreopoulos B."/>
            <person name="Cheng J.F."/>
            <person name="Woyke T."/>
            <person name="Pelin A."/>
            <person name="Henrissat B."/>
            <person name="Reynolds N.K."/>
            <person name="Benny G.L."/>
            <person name="Smith M.E."/>
            <person name="James T.Y."/>
            <person name="Grigoriev I.V."/>
        </authorList>
    </citation>
    <scope>NUCLEOTIDE SEQUENCE [LARGE SCALE GENOMIC DNA]</scope>
</reference>
<evidence type="ECO:0000256" key="1">
    <source>
        <dbReference type="ARBA" id="ARBA00004496"/>
    </source>
</evidence>
<dbReference type="GO" id="GO:0007155">
    <property type="term" value="P:cell adhesion"/>
    <property type="evidence" value="ECO:0007669"/>
    <property type="project" value="InterPro"/>
</dbReference>
<dbReference type="GO" id="GO:0005737">
    <property type="term" value="C:cytoplasm"/>
    <property type="evidence" value="ECO:0007669"/>
    <property type="project" value="UniProtKB-SubCell"/>
</dbReference>
<keyword evidence="4" id="KW-0009">Actin-binding</keyword>
<organism evidence="6 7">
    <name type="scientific">Blyttiomyces helicus</name>
    <dbReference type="NCBI Taxonomy" id="388810"/>
    <lineage>
        <taxon>Eukaryota</taxon>
        <taxon>Fungi</taxon>
        <taxon>Fungi incertae sedis</taxon>
        <taxon>Chytridiomycota</taxon>
        <taxon>Chytridiomycota incertae sedis</taxon>
        <taxon>Chytridiomycetes</taxon>
        <taxon>Chytridiomycetes incertae sedis</taxon>
        <taxon>Blyttiomyces</taxon>
    </lineage>
</organism>
<keyword evidence="5" id="KW-0732">Signal</keyword>
<evidence type="ECO:0000256" key="4">
    <source>
        <dbReference type="ARBA" id="ARBA00023203"/>
    </source>
</evidence>
<accession>A0A4P9WH07</accession>
<evidence type="ECO:0000313" key="7">
    <source>
        <dbReference type="Proteomes" id="UP000269721"/>
    </source>
</evidence>
<keyword evidence="7" id="KW-1185">Reference proteome</keyword>